<keyword evidence="5" id="KW-1185">Reference proteome</keyword>
<evidence type="ECO:0000313" key="5">
    <source>
        <dbReference type="Proteomes" id="UP000790347"/>
    </source>
</evidence>
<feature type="chain" id="PRO_5038104507" evidence="3">
    <location>
        <begin position="31"/>
        <end position="250"/>
    </location>
</feature>
<dbReference type="EMBL" id="ASGP02000004">
    <property type="protein sequence ID" value="KAH9510869.1"/>
    <property type="molecule type" value="Genomic_DNA"/>
</dbReference>
<dbReference type="Proteomes" id="UP000790347">
    <property type="component" value="Unassembled WGS sequence"/>
</dbReference>
<evidence type="ECO:0000313" key="4">
    <source>
        <dbReference type="EMBL" id="KAH9510869.1"/>
    </source>
</evidence>
<reference evidence="4" key="1">
    <citation type="submission" date="2013-05" db="EMBL/GenBank/DDBJ databases">
        <authorList>
            <person name="Yim A.K.Y."/>
            <person name="Chan T.F."/>
            <person name="Ji K.M."/>
            <person name="Liu X.Y."/>
            <person name="Zhou J.W."/>
            <person name="Li R.Q."/>
            <person name="Yang K.Y."/>
            <person name="Li J."/>
            <person name="Li M."/>
            <person name="Law P.T.W."/>
            <person name="Wu Y.L."/>
            <person name="Cai Z.L."/>
            <person name="Qin H."/>
            <person name="Bao Y."/>
            <person name="Leung R.K.K."/>
            <person name="Ng P.K.S."/>
            <person name="Zou J."/>
            <person name="Zhong X.J."/>
            <person name="Ran P.X."/>
            <person name="Zhong N.S."/>
            <person name="Liu Z.G."/>
            <person name="Tsui S.K.W."/>
        </authorList>
    </citation>
    <scope>NUCLEOTIDE SEQUENCE</scope>
    <source>
        <strain evidence="4">Derf</strain>
        <tissue evidence="4">Whole organism</tissue>
    </source>
</reference>
<reference evidence="4" key="2">
    <citation type="journal article" date="2022" name="Res Sq">
        <title>Comparative Genomics Reveals Insights into the Divergent Evolution of Astigmatic Mites and Household Pest Adaptations.</title>
        <authorList>
            <person name="Xiong Q."/>
            <person name="Wan A.T.-Y."/>
            <person name="Liu X.-Y."/>
            <person name="Fung C.S.-H."/>
            <person name="Xiao X."/>
            <person name="Malainual N."/>
            <person name="Hou J."/>
            <person name="Wang L."/>
            <person name="Wang M."/>
            <person name="Yang K."/>
            <person name="Cui Y."/>
            <person name="Leung E."/>
            <person name="Nong W."/>
            <person name="Shin S.-K."/>
            <person name="Au S."/>
            <person name="Jeong K.Y."/>
            <person name="Chew F.T."/>
            <person name="Hui J."/>
            <person name="Leung T.F."/>
            <person name="Tungtrongchitr A."/>
            <person name="Zhong N."/>
            <person name="Liu Z."/>
            <person name="Tsui S."/>
        </authorList>
    </citation>
    <scope>NUCLEOTIDE SEQUENCE</scope>
    <source>
        <strain evidence="4">Derf</strain>
        <tissue evidence="4">Whole organism</tissue>
    </source>
</reference>
<feature type="transmembrane region" description="Helical" evidence="2">
    <location>
        <begin position="148"/>
        <end position="170"/>
    </location>
</feature>
<keyword evidence="3" id="KW-0732">Signal</keyword>
<name>A0A922HUT9_DERFA</name>
<evidence type="ECO:0000256" key="2">
    <source>
        <dbReference type="SAM" id="Phobius"/>
    </source>
</evidence>
<sequence>MAIVKKLLRRLCSPFLNKLLLLILVEDSLRVLLVGTLNLTGENEESTFDDDIDVVDKLKSIGVGIDLSLANLTFINCDFFPYNPNGSSCLELSERDNFCFEIKNFKFDLFYFKHVIELEQMSNISHFSCSFDLKLFIKGKHDKDNSQTILIFLTTFVFLMFLAYLMALVIGSHIARMQVRYYIIRIINQQRQQQQQQQQQQQKRSRHHHQQEKNQQQNSLELFLTKLDEEDRSRKCRRFSFSCSLTPQKR</sequence>
<keyword evidence="2" id="KW-1133">Transmembrane helix</keyword>
<evidence type="ECO:0000256" key="3">
    <source>
        <dbReference type="SAM" id="SignalP"/>
    </source>
</evidence>
<keyword evidence="2" id="KW-0472">Membrane</keyword>
<accession>A0A922HUT9</accession>
<organism evidence="4 5">
    <name type="scientific">Dermatophagoides farinae</name>
    <name type="common">American house dust mite</name>
    <dbReference type="NCBI Taxonomy" id="6954"/>
    <lineage>
        <taxon>Eukaryota</taxon>
        <taxon>Metazoa</taxon>
        <taxon>Ecdysozoa</taxon>
        <taxon>Arthropoda</taxon>
        <taxon>Chelicerata</taxon>
        <taxon>Arachnida</taxon>
        <taxon>Acari</taxon>
        <taxon>Acariformes</taxon>
        <taxon>Sarcoptiformes</taxon>
        <taxon>Astigmata</taxon>
        <taxon>Psoroptidia</taxon>
        <taxon>Analgoidea</taxon>
        <taxon>Pyroglyphidae</taxon>
        <taxon>Dermatophagoidinae</taxon>
        <taxon>Dermatophagoides</taxon>
    </lineage>
</organism>
<protein>
    <submittedName>
        <fullName evidence="4">Uncharacterized protein</fullName>
    </submittedName>
</protein>
<feature type="signal peptide" evidence="3">
    <location>
        <begin position="1"/>
        <end position="30"/>
    </location>
</feature>
<dbReference type="AlphaFoldDB" id="A0A922HUT9"/>
<feature type="region of interest" description="Disordered" evidence="1">
    <location>
        <begin position="195"/>
        <end position="216"/>
    </location>
</feature>
<gene>
    <name evidence="4" type="ORF">DERF_009370</name>
</gene>
<evidence type="ECO:0000256" key="1">
    <source>
        <dbReference type="SAM" id="MobiDB-lite"/>
    </source>
</evidence>
<proteinExistence type="predicted"/>
<keyword evidence="2" id="KW-0812">Transmembrane</keyword>
<comment type="caution">
    <text evidence="4">The sequence shown here is derived from an EMBL/GenBank/DDBJ whole genome shotgun (WGS) entry which is preliminary data.</text>
</comment>